<dbReference type="PANTHER" id="PTHR21493">
    <property type="entry name" value="CGI-141-RELATED/LIPASE CONTAINING PROTEIN"/>
    <property type="match status" value="1"/>
</dbReference>
<dbReference type="GO" id="GO:0000139">
    <property type="term" value="C:Golgi membrane"/>
    <property type="evidence" value="ECO:0007669"/>
    <property type="project" value="UniProtKB-SubCell"/>
</dbReference>
<accession>A0A9W2W2Q8</accession>
<evidence type="ECO:0000256" key="5">
    <source>
        <dbReference type="ARBA" id="ARBA00023136"/>
    </source>
</evidence>
<dbReference type="Pfam" id="PF04178">
    <property type="entry name" value="Got1"/>
    <property type="match status" value="1"/>
</dbReference>
<dbReference type="RefSeq" id="XP_053765111.1">
    <property type="nucleotide sequence ID" value="XM_053909136.1"/>
</dbReference>
<proteinExistence type="inferred from homology"/>
<comment type="function">
    <text evidence="6">May be involved in fusion of ER-derived transport vesicles with the Golgi complex.</text>
</comment>
<evidence type="ECO:0000256" key="8">
    <source>
        <dbReference type="SAM" id="Phobius"/>
    </source>
</evidence>
<evidence type="ECO:0000256" key="3">
    <source>
        <dbReference type="ARBA" id="ARBA00022989"/>
    </source>
</evidence>
<organism evidence="9 10">
    <name type="scientific">Panthera pardus</name>
    <name type="common">Leopard</name>
    <name type="synonym">Felis pardus</name>
    <dbReference type="NCBI Taxonomy" id="9691"/>
    <lineage>
        <taxon>Eukaryota</taxon>
        <taxon>Metazoa</taxon>
        <taxon>Chordata</taxon>
        <taxon>Craniata</taxon>
        <taxon>Vertebrata</taxon>
        <taxon>Euteleostomi</taxon>
        <taxon>Mammalia</taxon>
        <taxon>Eutheria</taxon>
        <taxon>Laurasiatheria</taxon>
        <taxon>Carnivora</taxon>
        <taxon>Feliformia</taxon>
        <taxon>Felidae</taxon>
        <taxon>Pantherinae</taxon>
        <taxon>Panthera</taxon>
    </lineage>
</organism>
<evidence type="ECO:0000256" key="7">
    <source>
        <dbReference type="ARBA" id="ARBA00025799"/>
    </source>
</evidence>
<dbReference type="GO" id="GO:0042147">
    <property type="term" value="P:retrograde transport, endosome to Golgi"/>
    <property type="evidence" value="ECO:0007669"/>
    <property type="project" value="InterPro"/>
</dbReference>
<evidence type="ECO:0000256" key="4">
    <source>
        <dbReference type="ARBA" id="ARBA00023034"/>
    </source>
</evidence>
<dbReference type="GO" id="GO:0005829">
    <property type="term" value="C:cytosol"/>
    <property type="evidence" value="ECO:0007669"/>
    <property type="project" value="GOC"/>
</dbReference>
<dbReference type="GO" id="GO:0006888">
    <property type="term" value="P:endoplasmic reticulum to Golgi vesicle-mediated transport"/>
    <property type="evidence" value="ECO:0007669"/>
    <property type="project" value="InterPro"/>
</dbReference>
<evidence type="ECO:0000313" key="10">
    <source>
        <dbReference type="RefSeq" id="XP_053765111.1"/>
    </source>
</evidence>
<keyword evidence="4" id="KW-0333">Golgi apparatus</keyword>
<sequence>MWWFLPGLLPGASLDFASRPGHPEVLLQLLSPLAAMISLPDTQRIGVGLTGYGVFFLFFGVILLFDKALLAIGNVLFVTSLAFAIGLQRTFTVFFQKHNMKATRFFLGGIFVVLVGWPFVGMIFEIYDFFLVFRGFFPMVTGFIRRVPVLGFLLNLHGIRSFVDKVGESNNMVERQVNRGFI</sequence>
<evidence type="ECO:0000313" key="9">
    <source>
        <dbReference type="Proteomes" id="UP001165780"/>
    </source>
</evidence>
<dbReference type="InterPro" id="IPR007305">
    <property type="entry name" value="Vesicle_transpt_Got1/SFT2"/>
</dbReference>
<comment type="similarity">
    <text evidence="7">Belongs to the GOT1 family.</text>
</comment>
<name>A0A9W2W2Q8_PANPR</name>
<dbReference type="AlphaFoldDB" id="A0A9W2W2Q8"/>
<keyword evidence="9" id="KW-1185">Reference proteome</keyword>
<dbReference type="PANTHER" id="PTHR21493:SF79">
    <property type="entry name" value="VESICLE TRANSPORT PROTEIN GOT1B"/>
    <property type="match status" value="1"/>
</dbReference>
<reference evidence="10" key="1">
    <citation type="submission" date="2025-08" db="UniProtKB">
        <authorList>
            <consortium name="RefSeq"/>
        </authorList>
    </citation>
    <scope>IDENTIFICATION</scope>
    <source>
        <tissue evidence="10">Whole blood</tissue>
    </source>
</reference>
<dbReference type="Proteomes" id="UP001165780">
    <property type="component" value="Unplaced"/>
</dbReference>
<gene>
    <name evidence="10" type="primary">LOC109254902</name>
</gene>
<evidence type="ECO:0000256" key="6">
    <source>
        <dbReference type="ARBA" id="ARBA00024660"/>
    </source>
</evidence>
<dbReference type="InterPro" id="IPR045176">
    <property type="entry name" value="Got1"/>
</dbReference>
<feature type="transmembrane region" description="Helical" evidence="8">
    <location>
        <begin position="105"/>
        <end position="124"/>
    </location>
</feature>
<protein>
    <submittedName>
        <fullName evidence="10">LOW QUALITY PROTEIN: vesicle transport protein GOT1B-like</fullName>
    </submittedName>
</protein>
<evidence type="ECO:0000256" key="2">
    <source>
        <dbReference type="ARBA" id="ARBA00022692"/>
    </source>
</evidence>
<keyword evidence="5 8" id="KW-0472">Membrane</keyword>
<feature type="transmembrane region" description="Helical" evidence="8">
    <location>
        <begin position="71"/>
        <end position="93"/>
    </location>
</feature>
<keyword evidence="2 8" id="KW-0812">Transmembrane</keyword>
<comment type="subcellular location">
    <subcellularLocation>
        <location evidence="1">Golgi apparatus membrane</location>
        <topology evidence="1">Multi-pass membrane protein</topology>
    </subcellularLocation>
</comment>
<dbReference type="GO" id="GO:0005783">
    <property type="term" value="C:endoplasmic reticulum"/>
    <property type="evidence" value="ECO:0007669"/>
    <property type="project" value="TreeGrafter"/>
</dbReference>
<dbReference type="GeneID" id="109254902"/>
<feature type="transmembrane region" description="Helical" evidence="8">
    <location>
        <begin position="45"/>
        <end position="65"/>
    </location>
</feature>
<keyword evidence="3 8" id="KW-1133">Transmembrane helix</keyword>
<evidence type="ECO:0000256" key="1">
    <source>
        <dbReference type="ARBA" id="ARBA00004653"/>
    </source>
</evidence>